<dbReference type="InterPro" id="IPR009723">
    <property type="entry name" value="Pop1_N"/>
</dbReference>
<feature type="domain" description="Pop1 N-terminal" evidence="5">
    <location>
        <begin position="107"/>
        <end position="173"/>
    </location>
</feature>
<dbReference type="RefSeq" id="XP_011309982.1">
    <property type="nucleotide sequence ID" value="XM_011311680.1"/>
</dbReference>
<dbReference type="PANTHER" id="PTHR22731">
    <property type="entry name" value="RIBONUCLEASES P/MRP PROTEIN SUBUNIT POP1"/>
    <property type="match status" value="1"/>
</dbReference>
<dbReference type="Pfam" id="PF08170">
    <property type="entry name" value="POPLD"/>
    <property type="match status" value="1"/>
</dbReference>
<feature type="compositionally biased region" description="Basic residues" evidence="4">
    <location>
        <begin position="89"/>
        <end position="98"/>
    </location>
</feature>
<gene>
    <name evidence="9" type="primary">Pop1</name>
</gene>
<feature type="domain" description="Pop1 N-terminal" evidence="5">
    <location>
        <begin position="26"/>
        <end position="102"/>
    </location>
</feature>
<evidence type="ECO:0000313" key="9">
    <source>
        <dbReference type="RefSeq" id="XP_011309982.1"/>
    </source>
</evidence>
<dbReference type="KEGG" id="fas:105270619"/>
<dbReference type="GO" id="GO:0001682">
    <property type="term" value="P:tRNA 5'-leader removal"/>
    <property type="evidence" value="ECO:0007669"/>
    <property type="project" value="InterPro"/>
</dbReference>
<dbReference type="CTD" id="10940"/>
<dbReference type="InterPro" id="IPR012590">
    <property type="entry name" value="POPLD_dom"/>
</dbReference>
<protein>
    <submittedName>
        <fullName evidence="9">Ribonucleases P/MRP protein subunit POP1 isoform X1</fullName>
    </submittedName>
</protein>
<feature type="region of interest" description="Disordered" evidence="4">
    <location>
        <begin position="65"/>
        <end position="98"/>
    </location>
</feature>
<evidence type="ECO:0000256" key="1">
    <source>
        <dbReference type="ARBA" id="ARBA00004123"/>
    </source>
</evidence>
<name>A0A9R1TIR8_9HYME</name>
<keyword evidence="3" id="KW-0539">Nucleus</keyword>
<evidence type="ECO:0000259" key="5">
    <source>
        <dbReference type="Pfam" id="PF06978"/>
    </source>
</evidence>
<evidence type="ECO:0000256" key="2">
    <source>
        <dbReference type="ARBA" id="ARBA00022694"/>
    </source>
</evidence>
<feature type="domain" description="POP1 C-terminal" evidence="7">
    <location>
        <begin position="615"/>
        <end position="776"/>
    </location>
</feature>
<dbReference type="InterPro" id="IPR039182">
    <property type="entry name" value="Pop1"/>
</dbReference>
<dbReference type="Pfam" id="PF22770">
    <property type="entry name" value="POP1_C"/>
    <property type="match status" value="1"/>
</dbReference>
<keyword evidence="8" id="KW-1185">Reference proteome</keyword>
<evidence type="ECO:0000259" key="6">
    <source>
        <dbReference type="Pfam" id="PF08170"/>
    </source>
</evidence>
<keyword evidence="2" id="KW-0819">tRNA processing</keyword>
<sequence length="777" mass="89661">MEKPQFDVALGGSVSIPHNVEIRKLITARASEMSAMLHSIENPQRTKLVFQKLPVHMRRRVMSHNAKRMPRRLREAHQMQMEKSGLPPRSKRPSRKYRRRAQNLLLEYNRRKRSKRWLETHIWHAKRFHMCEKWGYKIANFSNDRGFRASYRAVARHCMMQDISYYSCIELIGPEGTLIDKLKIHSKEQLSFGARMYLEGSREGSLIFYKRNNSPVGVVTFFWRPRGQGIVRSLWIWVHPALFDEILPEILSTFGFTPGEGLESFESEESGCRINSLRNSFNRFRLRGPLSVAVLSDTLKLPQSPGHALGDKVPWNSLWYQEPRNENCFGDQREFFGGIKTLNSPGQMPRASVVALTVIDPRFFLPEKRKKAVLTQDDWRKVLQVPEGVSDSPLWDSQVRERLKAEFVSNNEINKFRAENAVPGVQNDSEFDQGIMAKVPVILVQSPGSSEAEKSIGFSSGLDIILPSPWGLPFWIAFMYRCARPIGLREYQSVIFENLSLNSPEVHHPDTSAYSKEALETKNQMTEAYFRRPPNKRINFTKFSISSPFFCEWNILVKEWTNGDDVRVLRTPAVLQALGSALEGFSEGHRRQRRKIPSSRDSVNLSDASLDQSLLVPIRIKILGRGRPKKFAVVCTPTDDDLTSRVPVQALKPDPLQRKRKILMKNHKKALARAMRQRSRARKEKRPENPRVDIQKHSEVMRKMYLPECKAVRQSCDREVMGYLVQGDFCFTESTGLGWGYVVLKSLINLITRKTNLVLVRNVQSRQYRKARIDIIK</sequence>
<dbReference type="InterPro" id="IPR055079">
    <property type="entry name" value="POP1_C"/>
</dbReference>
<proteinExistence type="predicted"/>
<dbReference type="AlphaFoldDB" id="A0A9R1TIR8"/>
<evidence type="ECO:0000256" key="4">
    <source>
        <dbReference type="SAM" id="MobiDB-lite"/>
    </source>
</evidence>
<evidence type="ECO:0000259" key="7">
    <source>
        <dbReference type="Pfam" id="PF22770"/>
    </source>
</evidence>
<feature type="domain" description="POPLD" evidence="6">
    <location>
        <begin position="461"/>
        <end position="553"/>
    </location>
</feature>
<dbReference type="GeneID" id="105270619"/>
<evidence type="ECO:0000313" key="8">
    <source>
        <dbReference type="Proteomes" id="UP000694866"/>
    </source>
</evidence>
<dbReference type="PANTHER" id="PTHR22731:SF3">
    <property type="entry name" value="RIBONUCLEASES P_MRP PROTEIN SUBUNIT POP1"/>
    <property type="match status" value="1"/>
</dbReference>
<accession>A0A9R1TIR8</accession>
<dbReference type="GO" id="GO:0000172">
    <property type="term" value="C:ribonuclease MRP complex"/>
    <property type="evidence" value="ECO:0007669"/>
    <property type="project" value="InterPro"/>
</dbReference>
<organism evidence="8 9">
    <name type="scientific">Fopius arisanus</name>
    <dbReference type="NCBI Taxonomy" id="64838"/>
    <lineage>
        <taxon>Eukaryota</taxon>
        <taxon>Metazoa</taxon>
        <taxon>Ecdysozoa</taxon>
        <taxon>Arthropoda</taxon>
        <taxon>Hexapoda</taxon>
        <taxon>Insecta</taxon>
        <taxon>Pterygota</taxon>
        <taxon>Neoptera</taxon>
        <taxon>Endopterygota</taxon>
        <taxon>Hymenoptera</taxon>
        <taxon>Apocrita</taxon>
        <taxon>Ichneumonoidea</taxon>
        <taxon>Braconidae</taxon>
        <taxon>Opiinae</taxon>
        <taxon>Fopius</taxon>
    </lineage>
</organism>
<comment type="subcellular location">
    <subcellularLocation>
        <location evidence="1">Nucleus</location>
    </subcellularLocation>
</comment>
<dbReference type="Pfam" id="PF06978">
    <property type="entry name" value="POP1_N"/>
    <property type="match status" value="2"/>
</dbReference>
<dbReference type="SUPFAM" id="SSF103025">
    <property type="entry name" value="Folate-binding domain"/>
    <property type="match status" value="1"/>
</dbReference>
<dbReference type="GO" id="GO:0005655">
    <property type="term" value="C:nucleolar ribonuclease P complex"/>
    <property type="evidence" value="ECO:0007669"/>
    <property type="project" value="InterPro"/>
</dbReference>
<dbReference type="OrthoDB" id="442863at2759"/>
<dbReference type="Proteomes" id="UP000694866">
    <property type="component" value="Unplaced"/>
</dbReference>
<evidence type="ECO:0000256" key="3">
    <source>
        <dbReference type="ARBA" id="ARBA00023242"/>
    </source>
</evidence>
<reference evidence="9" key="1">
    <citation type="submission" date="2025-08" db="UniProtKB">
        <authorList>
            <consortium name="RefSeq"/>
        </authorList>
    </citation>
    <scope>IDENTIFICATION</scope>
    <source>
        <strain evidence="9">USDA-PBARC FA_bdor</strain>
        <tissue evidence="9">Whole organism</tissue>
    </source>
</reference>